<evidence type="ECO:0000256" key="3">
    <source>
        <dbReference type="ARBA" id="ARBA00022946"/>
    </source>
</evidence>
<evidence type="ECO:0000313" key="5">
    <source>
        <dbReference type="Proteomes" id="UP000825729"/>
    </source>
</evidence>
<evidence type="ECO:0000256" key="2">
    <source>
        <dbReference type="ARBA" id="ARBA00022472"/>
    </source>
</evidence>
<comment type="caution">
    <text evidence="4">The sequence shown here is derived from an EMBL/GenBank/DDBJ whole genome shotgun (WGS) entry which is preliminary data.</text>
</comment>
<dbReference type="InterPro" id="IPR003690">
    <property type="entry name" value="MTERF"/>
</dbReference>
<keyword evidence="5" id="KW-1185">Reference proteome</keyword>
<sequence length="328" mass="37091">MENKIKNSLKGVCGLLHRRRKGNKELRNIQMKKGCSRGGFSTSKKVVVRLFSPLLRGADLELSQAPEAAGLYAITLLQLCKFSRFNFSFPTSPGLRFASTWIELFEGAGMEGKLFTSPLSTLESAKLCSLSLSKLSTLKPIFSRHVEKSKLNISQERVHLAHDAAHSCSPGRWRLQSTPQNQSLPLLEDEDKQKWETCRQSLSVLNFSSEEADTILSKAFGWRHSPYWGEERSKEVPKSESVNETLDYLRQLGLSNDDLFKLIKKFPEVLGCCLDDELKVNVGILEKDWGIEGKTLRNLLLRNPKVLGYNVDCKGDCMAQCTRCWVRF</sequence>
<gene>
    <name evidence="4" type="ORF">H6P81_015455</name>
</gene>
<evidence type="ECO:0000313" key="4">
    <source>
        <dbReference type="EMBL" id="KAG9444115.1"/>
    </source>
</evidence>
<dbReference type="AlphaFoldDB" id="A0AAV7E7Q1"/>
<organism evidence="4 5">
    <name type="scientific">Aristolochia fimbriata</name>
    <name type="common">White veined hardy Dutchman's pipe vine</name>
    <dbReference type="NCBI Taxonomy" id="158543"/>
    <lineage>
        <taxon>Eukaryota</taxon>
        <taxon>Viridiplantae</taxon>
        <taxon>Streptophyta</taxon>
        <taxon>Embryophyta</taxon>
        <taxon>Tracheophyta</taxon>
        <taxon>Spermatophyta</taxon>
        <taxon>Magnoliopsida</taxon>
        <taxon>Magnoliidae</taxon>
        <taxon>Piperales</taxon>
        <taxon>Aristolochiaceae</taxon>
        <taxon>Aristolochia</taxon>
    </lineage>
</organism>
<protein>
    <recommendedName>
        <fullName evidence="6">Mitochondrial transcription termination factor family protein</fullName>
    </recommendedName>
</protein>
<dbReference type="InterPro" id="IPR038538">
    <property type="entry name" value="MTERF_sf"/>
</dbReference>
<dbReference type="EMBL" id="JAINDJ010000006">
    <property type="protein sequence ID" value="KAG9444115.1"/>
    <property type="molecule type" value="Genomic_DNA"/>
</dbReference>
<dbReference type="GO" id="GO:0006353">
    <property type="term" value="P:DNA-templated transcription termination"/>
    <property type="evidence" value="ECO:0007669"/>
    <property type="project" value="UniProtKB-KW"/>
</dbReference>
<reference evidence="4 5" key="1">
    <citation type="submission" date="2021-07" db="EMBL/GenBank/DDBJ databases">
        <title>The Aristolochia fimbriata genome: insights into angiosperm evolution, floral development and chemical biosynthesis.</title>
        <authorList>
            <person name="Jiao Y."/>
        </authorList>
    </citation>
    <scope>NUCLEOTIDE SEQUENCE [LARGE SCALE GENOMIC DNA]</scope>
    <source>
        <strain evidence="4">IBCAS-2021</strain>
        <tissue evidence="4">Leaf</tissue>
    </source>
</reference>
<proteinExistence type="inferred from homology"/>
<accession>A0AAV7E7Q1</accession>
<dbReference type="Gene3D" id="1.25.70.10">
    <property type="entry name" value="Transcription termination factor 3, mitochondrial"/>
    <property type="match status" value="1"/>
</dbReference>
<evidence type="ECO:0000256" key="1">
    <source>
        <dbReference type="ARBA" id="ARBA00007692"/>
    </source>
</evidence>
<name>A0AAV7E7Q1_ARIFI</name>
<dbReference type="Proteomes" id="UP000825729">
    <property type="component" value="Unassembled WGS sequence"/>
</dbReference>
<keyword evidence="2" id="KW-0805">Transcription regulation</keyword>
<keyword evidence="2" id="KW-0804">Transcription</keyword>
<evidence type="ECO:0008006" key="6">
    <source>
        <dbReference type="Google" id="ProtNLM"/>
    </source>
</evidence>
<comment type="similarity">
    <text evidence="1">Belongs to the mTERF family.</text>
</comment>
<dbReference type="GO" id="GO:0003676">
    <property type="term" value="F:nucleic acid binding"/>
    <property type="evidence" value="ECO:0007669"/>
    <property type="project" value="InterPro"/>
</dbReference>
<keyword evidence="3" id="KW-0809">Transit peptide</keyword>
<keyword evidence="2" id="KW-0806">Transcription termination</keyword>
<dbReference type="FunFam" id="1.25.70.10:FF:000013">
    <property type="entry name" value="uncharacterized protein LOC106769908"/>
    <property type="match status" value="1"/>
</dbReference>
<dbReference type="Pfam" id="PF02536">
    <property type="entry name" value="mTERF"/>
    <property type="match status" value="1"/>
</dbReference>